<dbReference type="Gene3D" id="3.30.830.10">
    <property type="entry name" value="Metalloenzyme, LuxS/M16 peptidase-like"/>
    <property type="match status" value="4"/>
</dbReference>
<feature type="domain" description="Peptidase M16 C-terminal" evidence="7">
    <location>
        <begin position="224"/>
        <end position="401"/>
    </location>
</feature>
<dbReference type="InterPro" id="IPR050626">
    <property type="entry name" value="Peptidase_M16"/>
</dbReference>
<keyword evidence="4" id="KW-0862">Zinc</keyword>
<evidence type="ECO:0000256" key="5">
    <source>
        <dbReference type="ARBA" id="ARBA00023049"/>
    </source>
</evidence>
<name>A0A0F9MI02_9ZZZZ</name>
<dbReference type="SUPFAM" id="SSF63411">
    <property type="entry name" value="LuxS/MPP-like metallohydrolase"/>
    <property type="match status" value="4"/>
</dbReference>
<protein>
    <submittedName>
        <fullName evidence="8">Uncharacterized protein</fullName>
    </submittedName>
</protein>
<dbReference type="GO" id="GO:0008237">
    <property type="term" value="F:metallopeptidase activity"/>
    <property type="evidence" value="ECO:0007669"/>
    <property type="project" value="UniProtKB-KW"/>
</dbReference>
<comment type="caution">
    <text evidence="8">The sequence shown here is derived from an EMBL/GenBank/DDBJ whole genome shotgun (WGS) entry which is preliminary data.</text>
</comment>
<keyword evidence="5" id="KW-0482">Metalloprotease</keyword>
<dbReference type="PANTHER" id="PTHR43690:SF35">
    <property type="entry name" value="NON-CATALYTIC MEMBER OF PEPTIDASE SUBFAMILY M16B-RELATED"/>
    <property type="match status" value="1"/>
</dbReference>
<keyword evidence="2" id="KW-0645">Protease</keyword>
<evidence type="ECO:0000256" key="4">
    <source>
        <dbReference type="ARBA" id="ARBA00022833"/>
    </source>
</evidence>
<reference evidence="8" key="1">
    <citation type="journal article" date="2015" name="Nature">
        <title>Complex archaea that bridge the gap between prokaryotes and eukaryotes.</title>
        <authorList>
            <person name="Spang A."/>
            <person name="Saw J.H."/>
            <person name="Jorgensen S.L."/>
            <person name="Zaremba-Niedzwiedzka K."/>
            <person name="Martijn J."/>
            <person name="Lind A.E."/>
            <person name="van Eijk R."/>
            <person name="Schleper C."/>
            <person name="Guy L."/>
            <person name="Ettema T.J."/>
        </authorList>
    </citation>
    <scope>NUCLEOTIDE SEQUENCE</scope>
</reference>
<comment type="similarity">
    <text evidence="1">Belongs to the peptidase M16 family.</text>
</comment>
<dbReference type="EMBL" id="LAZR01004619">
    <property type="protein sequence ID" value="KKN06995.1"/>
    <property type="molecule type" value="Genomic_DNA"/>
</dbReference>
<dbReference type="InterPro" id="IPR011765">
    <property type="entry name" value="Pept_M16_N"/>
</dbReference>
<dbReference type="Pfam" id="PF05193">
    <property type="entry name" value="Peptidase_M16_C"/>
    <property type="match status" value="2"/>
</dbReference>
<dbReference type="Pfam" id="PF00675">
    <property type="entry name" value="Peptidase_M16"/>
    <property type="match status" value="2"/>
</dbReference>
<dbReference type="PROSITE" id="PS51257">
    <property type="entry name" value="PROKAR_LIPOPROTEIN"/>
    <property type="match status" value="1"/>
</dbReference>
<evidence type="ECO:0000259" key="6">
    <source>
        <dbReference type="Pfam" id="PF00675"/>
    </source>
</evidence>
<feature type="domain" description="Peptidase M16 N-terminal" evidence="6">
    <location>
        <begin position="542"/>
        <end position="673"/>
    </location>
</feature>
<organism evidence="8">
    <name type="scientific">marine sediment metagenome</name>
    <dbReference type="NCBI Taxonomy" id="412755"/>
    <lineage>
        <taxon>unclassified sequences</taxon>
        <taxon>metagenomes</taxon>
        <taxon>ecological metagenomes</taxon>
    </lineage>
</organism>
<dbReference type="GO" id="GO:0006508">
    <property type="term" value="P:proteolysis"/>
    <property type="evidence" value="ECO:0007669"/>
    <property type="project" value="UniProtKB-KW"/>
</dbReference>
<accession>A0A0F9MI02</accession>
<evidence type="ECO:0000313" key="8">
    <source>
        <dbReference type="EMBL" id="KKN06995.1"/>
    </source>
</evidence>
<feature type="domain" description="Peptidase M16 C-terminal" evidence="7">
    <location>
        <begin position="691"/>
        <end position="862"/>
    </location>
</feature>
<keyword evidence="3" id="KW-0378">Hydrolase</keyword>
<proteinExistence type="inferred from homology"/>
<gene>
    <name evidence="8" type="ORF">LCGC14_1071580</name>
</gene>
<dbReference type="InterPro" id="IPR011249">
    <property type="entry name" value="Metalloenz_LuxS/M16"/>
</dbReference>
<feature type="domain" description="Peptidase M16 N-terminal" evidence="6">
    <location>
        <begin position="67"/>
        <end position="204"/>
    </location>
</feature>
<dbReference type="InterPro" id="IPR007863">
    <property type="entry name" value="Peptidase_M16_C"/>
</dbReference>
<dbReference type="GO" id="GO:0046872">
    <property type="term" value="F:metal ion binding"/>
    <property type="evidence" value="ECO:0007669"/>
    <property type="project" value="InterPro"/>
</dbReference>
<dbReference type="AlphaFoldDB" id="A0A0F9MI02"/>
<sequence>MKLTKIALAVLLASGLAACNSSTQAVDKNIVTETSIPGVTLIESVKSNAGEINIPYKKYKLDNGLTVIVHEDHSDPLVHVDVTYHVGSAREELGKSGFAHFFEHMMFQGSENVADEEHFKIISEAGGTLNGTTNSDRTNYFETVPVNQLEKMLWLEADRMGFLLDAVTQEKFEVQRETVKNERGQRVDNRPYGRLGERVAQAMYPDGHPYSWPVIGFMDDLNRVNVNDLKAFFLKWYGPNNATLTIGGDINANEILPLVTKYFAPIPKGPEIPTVEKTAVTLDADRYISMEDKVHLPLLSMSFPTTYARSEDEAPLDILAEILGGGNNSLLYKNLVKTQLAVQASANHPCQELACSISLYALPNPTAGKTLADMEKIIRDSFVEFEERGVTQDDLDKVKAKIESGAIFGLQSVSGKVSQLAASETFTGNPNSAKDEIARYNKVTKADVMRVFNQYIKDKSAVIMSVVPEGQTQLIAAPDNFTPKTHDFGGPSTTSADDLVARRAVDTFDRSVHPEAGANPAVDVPTLWQTKTENGIKILGTQSTETPTTAIFIKVPGGLYSEQASKVGLSSITASLMSESTQNYTTEQMSNALEKLGSQVNIYSDKTHTNVYVSSLTKNVDATLKLVEEKLFKPAFNADDFERNKKQIIQNIQHSMKDAGYLASNTYSKLLYGNNIAALPSTGTLNSIEAITLADVKAFYSANFKPQGAQVIIVSDLKESTIEPKVKATLTNWKGKSSSVAVDFSEPKVETNVIYLVDKPDAPQSEIRIGKRDMVEDITGEFFKANLMNFALGGTFNSRINLNLREDKGYTYGARSRFWGDKTSGGFTASAAVRADSTAASITEFTNELNNYAQNGVTDEELMFMRKAINQKDALKYETPNAKLGFLAQILEFDLKPSFVKERNEIVSNISKEEVNALAKKHLNTKDMIYLVVGDAKTLRPELEKLGMKVVDYSL</sequence>
<evidence type="ECO:0000259" key="7">
    <source>
        <dbReference type="Pfam" id="PF05193"/>
    </source>
</evidence>
<evidence type="ECO:0000256" key="1">
    <source>
        <dbReference type="ARBA" id="ARBA00007261"/>
    </source>
</evidence>
<evidence type="ECO:0000256" key="2">
    <source>
        <dbReference type="ARBA" id="ARBA00022670"/>
    </source>
</evidence>
<dbReference type="PANTHER" id="PTHR43690">
    <property type="entry name" value="NARDILYSIN"/>
    <property type="match status" value="1"/>
</dbReference>
<evidence type="ECO:0000256" key="3">
    <source>
        <dbReference type="ARBA" id="ARBA00022801"/>
    </source>
</evidence>